<protein>
    <submittedName>
        <fullName evidence="11">Putative odorant receptor 13a</fullName>
    </submittedName>
</protein>
<feature type="transmembrane region" description="Helical" evidence="10">
    <location>
        <begin position="554"/>
        <end position="577"/>
    </location>
</feature>
<feature type="transmembrane region" description="Helical" evidence="10">
    <location>
        <begin position="277"/>
        <end position="297"/>
    </location>
</feature>
<evidence type="ECO:0000256" key="2">
    <source>
        <dbReference type="ARBA" id="ARBA00022475"/>
    </source>
</evidence>
<evidence type="ECO:0000256" key="1">
    <source>
        <dbReference type="ARBA" id="ARBA00004651"/>
    </source>
</evidence>
<dbReference type="PANTHER" id="PTHR21137">
    <property type="entry name" value="ODORANT RECEPTOR"/>
    <property type="match status" value="1"/>
</dbReference>
<evidence type="ECO:0000313" key="12">
    <source>
        <dbReference type="Proteomes" id="UP000078541"/>
    </source>
</evidence>
<evidence type="ECO:0000256" key="4">
    <source>
        <dbReference type="ARBA" id="ARBA00022692"/>
    </source>
</evidence>
<keyword evidence="6 10" id="KW-1133">Transmembrane helix</keyword>
<sequence length="1222" mass="141203">MYLLSVYCTPSTRIEIQKVMQSEADLTEALNLVIWNKRFMSFLGLWPLKPNHLLFIFFTIYMIIYCIMGAGHLIKNFNQPEVILANLTDNVLFGMILGKMFICKHNCKIMIEFLKSIEIDFTTKMYDNVQEKMAYLYYNKIALLFVKISTSMAGIAATMYYLRTFFENWSAIVSGNFSYKLPYPVHPFFEIKDAPTYICMCVYLALAIAIIVCGYAGPDAFVLSMALHVCGQFAVLSCKVNHLLRDNENYHRHISNIVLRHYHLIRLAETLESNFNIIYLQQTLGTLLLLCFTVYHMISIERAKLNRKVFFHFVIFSIVNKLLITKNCRKLVFNNFLLNYYQLYRQKFILNNIYAQHFLDQKDLDRAAKVLSWNKWLMSMLGLWPFQSNDLIFSISFVYFSFLLVLEYLSFFLYIGDLELVIMNLTENVAFLQIFVRMSTLRLYNDEIGEVITEAMKDFDETNYKTAEEIKTFVTYYAKSRIFFKLMMVFVTITASSYYLTPILIILGNGGLPEIVTNENVTQIIYLLPYRFHVFYAIENIRTYTITYVWQMPFAFVSACGQSTADCIMVTLVYHICGQMSVLALRINNIDTEVCDCGPEMRHMMLMHVRLLRMGKIIGKAFSATLLVHLLGATSLVSILGYQMLSSLSKGETGVVPLLLKFFLFIFLVLLILYAHCLVGENLLTESAKVGEAFYNCRWYDMSKNNARMLVLCMVRSQKPLCLIAGKFTMFCLSTLTDNLDISEIPTCFTFIFFAITALVMLFGYCLIGDQLAQQCISVQNAYYQCNWYKMPLNFRKCLLICMIRGQVILYLTAGKFYIFSLNSFTDDQKDLDRAAKVLSWNKRLMSTLGLWPFQSNDLIFSINFGYFTFLLILEYLDFFLYIGDFEHVIMNLTENIAFVQMFVRMSTLRLYNDEIGEVIMEAMKDFDKANYKTTEEIKTFVTYYAKSRIFFKLMMVFVTITASSYYLTPILIILGNGGLPEIVTNENVTQIIYLLPYRFHLFYAIENIRTYTITYAWQMPFAFISAFGQSTADCIMITLVFHICGQMSVLALRINNIDTEVCDCGPEMRHVMLMHIRLLRMGKIIGKAFSATLLAHLLGATCLVSILGYQMLTNLSKGETGVVPLLIKFFIFIFLVLLILYAHCTVGENLLTESAKVCEAFYNCRWYDMSKNNARMLVLCMVRSQKPLCLIAGKFTMFCLSTLTDVLKTSMGYLSVLRSLL</sequence>
<keyword evidence="3" id="KW-0716">Sensory transduction</keyword>
<evidence type="ECO:0000256" key="8">
    <source>
        <dbReference type="ARBA" id="ARBA00023170"/>
    </source>
</evidence>
<feature type="transmembrane region" description="Helical" evidence="10">
    <location>
        <begin position="197"/>
        <end position="217"/>
    </location>
</feature>
<dbReference type="Pfam" id="PF02949">
    <property type="entry name" value="7tm_6"/>
    <property type="match status" value="4"/>
</dbReference>
<dbReference type="GO" id="GO:0007165">
    <property type="term" value="P:signal transduction"/>
    <property type="evidence" value="ECO:0007669"/>
    <property type="project" value="UniProtKB-KW"/>
</dbReference>
<feature type="transmembrane region" description="Helical" evidence="10">
    <location>
        <begin position="720"/>
        <end position="737"/>
    </location>
</feature>
<proteinExistence type="predicted"/>
<keyword evidence="7 10" id="KW-0472">Membrane</keyword>
<feature type="transmembrane region" description="Helical" evidence="10">
    <location>
        <begin position="617"/>
        <end position="642"/>
    </location>
</feature>
<keyword evidence="2" id="KW-1003">Cell membrane</keyword>
<gene>
    <name evidence="11" type="ORF">ALC56_08281</name>
</gene>
<feature type="transmembrane region" description="Helical" evidence="10">
    <location>
        <begin position="486"/>
        <end position="507"/>
    </location>
</feature>
<comment type="subcellular location">
    <subcellularLocation>
        <location evidence="1">Cell membrane</location>
        <topology evidence="1">Multi-pass membrane protein</topology>
    </subcellularLocation>
</comment>
<keyword evidence="9" id="KW-0807">Transducer</keyword>
<accession>A0A151JV32</accession>
<keyword evidence="12" id="KW-1185">Reference proteome</keyword>
<evidence type="ECO:0000256" key="7">
    <source>
        <dbReference type="ARBA" id="ARBA00023136"/>
    </source>
</evidence>
<dbReference type="GO" id="GO:0004984">
    <property type="term" value="F:olfactory receptor activity"/>
    <property type="evidence" value="ECO:0007669"/>
    <property type="project" value="InterPro"/>
</dbReference>
<name>A0A151JV32_9HYME</name>
<dbReference type="GO" id="GO:0005886">
    <property type="term" value="C:plasma membrane"/>
    <property type="evidence" value="ECO:0007669"/>
    <property type="project" value="UniProtKB-SubCell"/>
</dbReference>
<feature type="transmembrane region" description="Helical" evidence="10">
    <location>
        <begin position="749"/>
        <end position="768"/>
    </location>
</feature>
<evidence type="ECO:0000313" key="11">
    <source>
        <dbReference type="EMBL" id="KYN37377.1"/>
    </source>
</evidence>
<feature type="transmembrane region" description="Helical" evidence="10">
    <location>
        <begin position="859"/>
        <end position="883"/>
    </location>
</feature>
<feature type="transmembrane region" description="Helical" evidence="10">
    <location>
        <begin position="391"/>
        <end position="415"/>
    </location>
</feature>
<dbReference type="InterPro" id="IPR004117">
    <property type="entry name" value="7tm6_olfct_rcpt"/>
</dbReference>
<evidence type="ECO:0000256" key="3">
    <source>
        <dbReference type="ARBA" id="ARBA00022606"/>
    </source>
</evidence>
<evidence type="ECO:0000256" key="10">
    <source>
        <dbReference type="SAM" id="Phobius"/>
    </source>
</evidence>
<feature type="transmembrane region" description="Helical" evidence="10">
    <location>
        <begin position="1085"/>
        <end position="1110"/>
    </location>
</feature>
<keyword evidence="5" id="KW-0552">Olfaction</keyword>
<feature type="transmembrane region" description="Helical" evidence="10">
    <location>
        <begin position="662"/>
        <end position="679"/>
    </location>
</feature>
<dbReference type="GO" id="GO:0005549">
    <property type="term" value="F:odorant binding"/>
    <property type="evidence" value="ECO:0007669"/>
    <property type="project" value="InterPro"/>
</dbReference>
<reference evidence="11 12" key="1">
    <citation type="submission" date="2016-03" db="EMBL/GenBank/DDBJ databases">
        <title>Trachymyrmex septentrionalis WGS genome.</title>
        <authorList>
            <person name="Nygaard S."/>
            <person name="Hu H."/>
            <person name="Boomsma J."/>
            <person name="Zhang G."/>
        </authorList>
    </citation>
    <scope>NUCLEOTIDE SEQUENCE [LARGE SCALE GENOMIC DNA]</scope>
    <source>
        <strain evidence="11">Tsep2-gDNA-1</strain>
        <tissue evidence="11">Whole body</tissue>
    </source>
</reference>
<dbReference type="AlphaFoldDB" id="A0A151JV32"/>
<dbReference type="STRING" id="34720.A0A151JV32"/>
<feature type="transmembrane region" description="Helical" evidence="10">
    <location>
        <begin position="1122"/>
        <end position="1143"/>
    </location>
</feature>
<feature type="transmembrane region" description="Helical" evidence="10">
    <location>
        <begin position="1022"/>
        <end position="1045"/>
    </location>
</feature>
<feature type="transmembrane region" description="Helical" evidence="10">
    <location>
        <begin position="53"/>
        <end position="74"/>
    </location>
</feature>
<dbReference type="PANTHER" id="PTHR21137:SF35">
    <property type="entry name" value="ODORANT RECEPTOR 19A-RELATED"/>
    <property type="match status" value="1"/>
</dbReference>
<keyword evidence="8 11" id="KW-0675">Receptor</keyword>
<keyword evidence="4 10" id="KW-0812">Transmembrane</keyword>
<evidence type="ECO:0000256" key="6">
    <source>
        <dbReference type="ARBA" id="ARBA00022989"/>
    </source>
</evidence>
<feature type="transmembrane region" description="Helical" evidence="10">
    <location>
        <begin position="798"/>
        <end position="819"/>
    </location>
</feature>
<evidence type="ECO:0000256" key="9">
    <source>
        <dbReference type="ARBA" id="ARBA00023224"/>
    </source>
</evidence>
<dbReference type="EMBL" id="KQ981713">
    <property type="protein sequence ID" value="KYN37377.1"/>
    <property type="molecule type" value="Genomic_DNA"/>
</dbReference>
<feature type="transmembrane region" description="Helical" evidence="10">
    <location>
        <begin position="954"/>
        <end position="975"/>
    </location>
</feature>
<organism evidence="11 12">
    <name type="scientific">Trachymyrmex septentrionalis</name>
    <dbReference type="NCBI Taxonomy" id="34720"/>
    <lineage>
        <taxon>Eukaryota</taxon>
        <taxon>Metazoa</taxon>
        <taxon>Ecdysozoa</taxon>
        <taxon>Arthropoda</taxon>
        <taxon>Hexapoda</taxon>
        <taxon>Insecta</taxon>
        <taxon>Pterygota</taxon>
        <taxon>Neoptera</taxon>
        <taxon>Endopterygota</taxon>
        <taxon>Hymenoptera</taxon>
        <taxon>Apocrita</taxon>
        <taxon>Aculeata</taxon>
        <taxon>Formicoidea</taxon>
        <taxon>Formicidae</taxon>
        <taxon>Myrmicinae</taxon>
        <taxon>Trachymyrmex</taxon>
    </lineage>
</organism>
<evidence type="ECO:0000256" key="5">
    <source>
        <dbReference type="ARBA" id="ARBA00022725"/>
    </source>
</evidence>
<feature type="transmembrane region" description="Helical" evidence="10">
    <location>
        <begin position="141"/>
        <end position="162"/>
    </location>
</feature>
<dbReference type="Proteomes" id="UP000078541">
    <property type="component" value="Unassembled WGS sequence"/>
</dbReference>